<reference evidence="3 4" key="1">
    <citation type="submission" date="2018-11" db="EMBL/GenBank/DDBJ databases">
        <title>Whole genome sequence of Streptomyces paromomycinus NBRC 15454(T).</title>
        <authorList>
            <person name="Komaki H."/>
            <person name="Tamura T."/>
        </authorList>
    </citation>
    <scope>NUCLEOTIDE SEQUENCE [LARGE SCALE GENOMIC DNA]</scope>
    <source>
        <strain evidence="3 4">NBRC 15454</strain>
    </source>
</reference>
<dbReference type="EMBL" id="BHZD01000001">
    <property type="protein sequence ID" value="GCD45212.1"/>
    <property type="molecule type" value="Genomic_DNA"/>
</dbReference>
<dbReference type="AlphaFoldDB" id="A0A401W7H0"/>
<dbReference type="RefSeq" id="WP_125055852.1">
    <property type="nucleotide sequence ID" value="NZ_BHZD01000001.1"/>
</dbReference>
<comment type="caution">
    <text evidence="3">The sequence shown here is derived from an EMBL/GenBank/DDBJ whole genome shotgun (WGS) entry which is preliminary data.</text>
</comment>
<protein>
    <submittedName>
        <fullName evidence="3">Uncharacterized protein</fullName>
    </submittedName>
</protein>
<keyword evidence="2" id="KW-0732">Signal</keyword>
<feature type="signal peptide" evidence="2">
    <location>
        <begin position="1"/>
        <end position="27"/>
    </location>
</feature>
<gene>
    <name evidence="3" type="ORF">GKJPGBOP_04934</name>
</gene>
<proteinExistence type="predicted"/>
<evidence type="ECO:0000313" key="4">
    <source>
        <dbReference type="Proteomes" id="UP000286746"/>
    </source>
</evidence>
<feature type="region of interest" description="Disordered" evidence="1">
    <location>
        <begin position="49"/>
        <end position="77"/>
    </location>
</feature>
<sequence length="98" mass="10258">MRRRITTLAVSAALAGGVLFAAVPAQAAQGAVAARGKVTCHIGQMSQEAKAHRSKAAKLDARGQHKAAGKERAKARAIEKRIKQCQDADRNNPGPFGS</sequence>
<evidence type="ECO:0000256" key="1">
    <source>
        <dbReference type="SAM" id="MobiDB-lite"/>
    </source>
</evidence>
<name>A0A401W7H0_STREY</name>
<keyword evidence="4" id="KW-1185">Reference proteome</keyword>
<evidence type="ECO:0000313" key="3">
    <source>
        <dbReference type="EMBL" id="GCD45212.1"/>
    </source>
</evidence>
<feature type="chain" id="PRO_5019072572" evidence="2">
    <location>
        <begin position="28"/>
        <end position="98"/>
    </location>
</feature>
<evidence type="ECO:0000256" key="2">
    <source>
        <dbReference type="SAM" id="SignalP"/>
    </source>
</evidence>
<organism evidence="3 4">
    <name type="scientific">Streptomyces paromomycinus</name>
    <name type="common">Streptomyces rimosus subsp. paromomycinus</name>
    <dbReference type="NCBI Taxonomy" id="92743"/>
    <lineage>
        <taxon>Bacteria</taxon>
        <taxon>Bacillati</taxon>
        <taxon>Actinomycetota</taxon>
        <taxon>Actinomycetes</taxon>
        <taxon>Kitasatosporales</taxon>
        <taxon>Streptomycetaceae</taxon>
        <taxon>Streptomyces</taxon>
    </lineage>
</organism>
<accession>A0A401W7H0</accession>
<feature type="compositionally biased region" description="Basic and acidic residues" evidence="1">
    <location>
        <begin position="57"/>
        <end position="77"/>
    </location>
</feature>
<dbReference type="Proteomes" id="UP000286746">
    <property type="component" value="Unassembled WGS sequence"/>
</dbReference>